<reference evidence="2 3" key="2">
    <citation type="journal article" date="2011" name="Genome Res.">
        <title>Chromosome and gene copy number variation allow major structural change between species and strains of Leishmania.</title>
        <authorList>
            <person name="Rogers M.B."/>
            <person name="Hilley J.D."/>
            <person name="Dickens N.J."/>
            <person name="Wilkes J."/>
            <person name="Bates P.A."/>
            <person name="Depledge D.P."/>
            <person name="Harris D."/>
            <person name="Her Y."/>
            <person name="Herzyk P."/>
            <person name="Imamura H."/>
            <person name="Otto T.D."/>
            <person name="Sanders M."/>
            <person name="Seeger K."/>
            <person name="Dujardin J.C."/>
            <person name="Berriman M."/>
            <person name="Smith D.F."/>
            <person name="Hertz-Fowler C."/>
            <person name="Mottram J.C."/>
        </authorList>
    </citation>
    <scope>NUCLEOTIDE SEQUENCE [LARGE SCALE GENOMIC DNA]</scope>
    <source>
        <strain evidence="3">MHOM/IL/81/Friedlin</strain>
    </source>
</reference>
<dbReference type="InParanoid" id="E9ACR3"/>
<name>E9ACR3_LEIMA</name>
<protein>
    <submittedName>
        <fullName evidence="2">Uncharacterized protein</fullName>
    </submittedName>
</protein>
<evidence type="ECO:0000313" key="2">
    <source>
        <dbReference type="EMBL" id="CBZ05805.1"/>
    </source>
</evidence>
<keyword evidence="3" id="KW-1185">Reference proteome</keyword>
<dbReference type="EMBL" id="FR796408">
    <property type="protein sequence ID" value="CBZ05805.1"/>
    <property type="molecule type" value="Genomic_DNA"/>
</dbReference>
<evidence type="ECO:0000256" key="1">
    <source>
        <dbReference type="SAM" id="MobiDB-lite"/>
    </source>
</evidence>
<evidence type="ECO:0000313" key="3">
    <source>
        <dbReference type="Proteomes" id="UP000000542"/>
    </source>
</evidence>
<proteinExistence type="predicted"/>
<feature type="region of interest" description="Disordered" evidence="1">
    <location>
        <begin position="1"/>
        <end position="20"/>
    </location>
</feature>
<dbReference type="RefSeq" id="XP_003721787.1">
    <property type="nucleotide sequence ID" value="XM_003721739.1"/>
</dbReference>
<accession>E9ACR3</accession>
<reference evidence="2 3" key="1">
    <citation type="journal article" date="2005" name="Science">
        <title>The genome of the kinetoplastid parasite, Leishmania major.</title>
        <authorList>
            <person name="Ivens A.C."/>
            <person name="Peacock C.S."/>
            <person name="Worthey E.A."/>
            <person name="Murphy L."/>
            <person name="Aggarwal G."/>
            <person name="Berriman M."/>
            <person name="Sisk E."/>
            <person name="Rajandream M.A."/>
            <person name="Adlem E."/>
            <person name="Aert R."/>
            <person name="Anupama A."/>
            <person name="Apostolou Z."/>
            <person name="Attipoe P."/>
            <person name="Bason N."/>
            <person name="Bauser C."/>
            <person name="Beck A."/>
            <person name="Beverley S.M."/>
            <person name="Bianchettin G."/>
            <person name="Borzym K."/>
            <person name="Bothe G."/>
            <person name="Bruschi C.V."/>
            <person name="Collins M."/>
            <person name="Cadag E."/>
            <person name="Ciarloni L."/>
            <person name="Clayton C."/>
            <person name="Coulson R.M."/>
            <person name="Cronin A."/>
            <person name="Cruz A.K."/>
            <person name="Davies R.M."/>
            <person name="De Gaudenzi J."/>
            <person name="Dobson D.E."/>
            <person name="Duesterhoeft A."/>
            <person name="Fazelina G."/>
            <person name="Fosker N."/>
            <person name="Frasch A.C."/>
            <person name="Fraser A."/>
            <person name="Fuchs M."/>
            <person name="Gabel C."/>
            <person name="Goble A."/>
            <person name="Goffeau A."/>
            <person name="Harris D."/>
            <person name="Hertz-Fowler C."/>
            <person name="Hilbert H."/>
            <person name="Horn D."/>
            <person name="Huang Y."/>
            <person name="Klages S."/>
            <person name="Knights A."/>
            <person name="Kube M."/>
            <person name="Larke N."/>
            <person name="Litvin L."/>
            <person name="Lord A."/>
            <person name="Louie T."/>
            <person name="Marra M."/>
            <person name="Masuy D."/>
            <person name="Matthews K."/>
            <person name="Michaeli S."/>
            <person name="Mottram J.C."/>
            <person name="Muller-Auer S."/>
            <person name="Munden H."/>
            <person name="Nelson S."/>
            <person name="Norbertczak H."/>
            <person name="Oliver K."/>
            <person name="O'neil S."/>
            <person name="Pentony M."/>
            <person name="Pohl T.M."/>
            <person name="Price C."/>
            <person name="Purnelle B."/>
            <person name="Quail M.A."/>
            <person name="Rabbinowitsch E."/>
            <person name="Reinhardt R."/>
            <person name="Rieger M."/>
            <person name="Rinta J."/>
            <person name="Robben J."/>
            <person name="Robertson L."/>
            <person name="Ruiz J.C."/>
            <person name="Rutter S."/>
            <person name="Saunders D."/>
            <person name="Schafer M."/>
            <person name="Schein J."/>
            <person name="Schwartz D.C."/>
            <person name="Seeger K."/>
            <person name="Seyler A."/>
            <person name="Sharp S."/>
            <person name="Shin H."/>
            <person name="Sivam D."/>
            <person name="Squares R."/>
            <person name="Squares S."/>
            <person name="Tosato V."/>
            <person name="Vogt C."/>
            <person name="Volckaert G."/>
            <person name="Wambutt R."/>
            <person name="Warren T."/>
            <person name="Wedler H."/>
            <person name="Woodward J."/>
            <person name="Zhou S."/>
            <person name="Zimmermann W."/>
            <person name="Smith D.F."/>
            <person name="Blackwell J.M."/>
            <person name="Stuart K.D."/>
            <person name="Barrell B."/>
            <person name="Myler P.J."/>
        </authorList>
    </citation>
    <scope>NUCLEOTIDE SEQUENCE [LARGE SCALE GENOMIC DNA]</scope>
    <source>
        <strain evidence="3">MHOM/IL/81/Friedlin</strain>
    </source>
</reference>
<dbReference type="Proteomes" id="UP000000542">
    <property type="component" value="Chromosome 12"/>
</dbReference>
<sequence length="64" mass="6820">MQRVSTAASHDAAGACDRPGQRGARLMLYGRRSKLEARGEGVVHYRLKSFGNGAEGVCAVKLCV</sequence>
<gene>
    <name evidence="2" type="ORF">LMJF_12_0515</name>
</gene>
<dbReference type="GeneID" id="12980907"/>
<dbReference type="KEGG" id="lma:LMJF_12_0515"/>
<dbReference type="AlphaFoldDB" id="E9ACR3"/>
<organism evidence="2 3">
    <name type="scientific">Leishmania major</name>
    <dbReference type="NCBI Taxonomy" id="5664"/>
    <lineage>
        <taxon>Eukaryota</taxon>
        <taxon>Discoba</taxon>
        <taxon>Euglenozoa</taxon>
        <taxon>Kinetoplastea</taxon>
        <taxon>Metakinetoplastina</taxon>
        <taxon>Trypanosomatida</taxon>
        <taxon>Trypanosomatidae</taxon>
        <taxon>Leishmaniinae</taxon>
        <taxon>Leishmania</taxon>
    </lineage>
</organism>